<reference evidence="1 2" key="1">
    <citation type="submission" date="2019-07" db="EMBL/GenBank/DDBJ databases">
        <title>Whole genome shotgun sequence of Pseudonocardia sulfidoxydans NBRC 16205.</title>
        <authorList>
            <person name="Hosoyama A."/>
            <person name="Uohara A."/>
            <person name="Ohji S."/>
            <person name="Ichikawa N."/>
        </authorList>
    </citation>
    <scope>NUCLEOTIDE SEQUENCE [LARGE SCALE GENOMIC DNA]</scope>
    <source>
        <strain evidence="1 2">NBRC 16205</strain>
    </source>
</reference>
<dbReference type="AlphaFoldDB" id="A0A511DM32"/>
<gene>
    <name evidence="1" type="ORF">PSU4_42670</name>
</gene>
<keyword evidence="2" id="KW-1185">Reference proteome</keyword>
<sequence length="182" mass="19292">MQWSDAFVTTGEGPGVFAVVPGHRHVVLDWIARRRPPLVVAREVGSPPVDAWVVLDGGILRTHRHRREPACDHGAPESCPPDGRDGVVLAPGMRVVGWAALRLVAGDLDLGLPTGSLPGEPSVPADLASLRHRYTTTEPTDPGVAEQAELLASCTDVRMLRWVSTALAATAPPMAVADLRGV</sequence>
<dbReference type="RefSeq" id="WP_147111270.1">
    <property type="nucleotide sequence ID" value="NZ_BJVJ01000050.1"/>
</dbReference>
<evidence type="ECO:0000313" key="1">
    <source>
        <dbReference type="EMBL" id="GEL25313.1"/>
    </source>
</evidence>
<name>A0A511DM32_9PSEU</name>
<dbReference type="EMBL" id="BJVJ01000050">
    <property type="protein sequence ID" value="GEL25313.1"/>
    <property type="molecule type" value="Genomic_DNA"/>
</dbReference>
<organism evidence="1 2">
    <name type="scientific">Pseudonocardia sulfidoxydans NBRC 16205</name>
    <dbReference type="NCBI Taxonomy" id="1223511"/>
    <lineage>
        <taxon>Bacteria</taxon>
        <taxon>Bacillati</taxon>
        <taxon>Actinomycetota</taxon>
        <taxon>Actinomycetes</taxon>
        <taxon>Pseudonocardiales</taxon>
        <taxon>Pseudonocardiaceae</taxon>
        <taxon>Pseudonocardia</taxon>
    </lineage>
</organism>
<evidence type="ECO:0000313" key="2">
    <source>
        <dbReference type="Proteomes" id="UP000321685"/>
    </source>
</evidence>
<proteinExistence type="predicted"/>
<dbReference type="OrthoDB" id="3573178at2"/>
<accession>A0A511DM32</accession>
<comment type="caution">
    <text evidence="1">The sequence shown here is derived from an EMBL/GenBank/DDBJ whole genome shotgun (WGS) entry which is preliminary data.</text>
</comment>
<protein>
    <submittedName>
        <fullName evidence="1">Uncharacterized protein</fullName>
    </submittedName>
</protein>
<dbReference type="Proteomes" id="UP000321685">
    <property type="component" value="Unassembled WGS sequence"/>
</dbReference>